<accession>A0AA86T7K3</accession>
<dbReference type="InterPro" id="IPR029044">
    <property type="entry name" value="Nucleotide-diphossugar_trans"/>
</dbReference>
<dbReference type="PANTHER" id="PTHR46390:SF1">
    <property type="entry name" value="MANNOSE-1-PHOSPHATE GUANYLYLTRANSFERASE"/>
    <property type="match status" value="1"/>
</dbReference>
<dbReference type="Gene3D" id="3.90.550.10">
    <property type="entry name" value="Spore Coat Polysaccharide Biosynthesis Protein SpsA, Chain A"/>
    <property type="match status" value="1"/>
</dbReference>
<dbReference type="KEGG" id="nti:DNFV4_03494"/>
<dbReference type="InterPro" id="IPR005835">
    <property type="entry name" value="NTP_transferase_dom"/>
</dbReference>
<gene>
    <name evidence="2" type="ORF">DNFV4_03494</name>
</gene>
<feature type="domain" description="Nucleotidyl transferase" evidence="1">
    <location>
        <begin position="17"/>
        <end position="228"/>
    </location>
</feature>
<proteinExistence type="predicted"/>
<dbReference type="Proteomes" id="UP001179121">
    <property type="component" value="Chromosome"/>
</dbReference>
<protein>
    <submittedName>
        <fullName evidence="2">NTP_transferase domain-containing protein</fullName>
    </submittedName>
</protein>
<organism evidence="2 3">
    <name type="scientific">Nitrospira tepida</name>
    <dbReference type="NCBI Taxonomy" id="2973512"/>
    <lineage>
        <taxon>Bacteria</taxon>
        <taxon>Pseudomonadati</taxon>
        <taxon>Nitrospirota</taxon>
        <taxon>Nitrospiria</taxon>
        <taxon>Nitrospirales</taxon>
        <taxon>Nitrospiraceae</taxon>
        <taxon>Nitrospira</taxon>
    </lineage>
</organism>
<sequence>MLDHHLDDERPGGPWSIVLGGGDSQPVRPLIAKWLGRQKPKPFCTFLGTRSLWQHSIDRAVQLSRRERVIAVVNQDHRQEAMDQLGDRTIDRLLVQPTKKGIAAGIFLALSCIRMRDPNGTVVIVPSDHFVYPESRFLRAVEETVWIARELPHRLVLLGVPPESLELDYGWIKTGAPVILRTESSVKLVRSFVEKPSALEADRVLAEGALWNTLVVAAQAETLWNLGRQVLPELVQTLEGLSVYAGGALERAVPSILLDALPAYDFSKDFLEQIPDYLAAVECRA</sequence>
<reference evidence="2" key="1">
    <citation type="submission" date="2022-10" db="EMBL/GenBank/DDBJ databases">
        <authorList>
            <person name="Koch H."/>
        </authorList>
    </citation>
    <scope>NUCLEOTIDE SEQUENCE</scope>
    <source>
        <strain evidence="2">DNF</strain>
    </source>
</reference>
<dbReference type="SUPFAM" id="SSF53448">
    <property type="entry name" value="Nucleotide-diphospho-sugar transferases"/>
    <property type="match status" value="1"/>
</dbReference>
<evidence type="ECO:0000313" key="2">
    <source>
        <dbReference type="EMBL" id="CAI4033062.1"/>
    </source>
</evidence>
<dbReference type="EMBL" id="OX365700">
    <property type="protein sequence ID" value="CAI4033062.1"/>
    <property type="molecule type" value="Genomic_DNA"/>
</dbReference>
<evidence type="ECO:0000313" key="3">
    <source>
        <dbReference type="Proteomes" id="UP001179121"/>
    </source>
</evidence>
<dbReference type="AlphaFoldDB" id="A0AA86T7K3"/>
<dbReference type="PANTHER" id="PTHR46390">
    <property type="entry name" value="MANNOSE-1-PHOSPHATE GUANYLYLTRANSFERASE"/>
    <property type="match status" value="1"/>
</dbReference>
<evidence type="ECO:0000259" key="1">
    <source>
        <dbReference type="Pfam" id="PF00483"/>
    </source>
</evidence>
<dbReference type="RefSeq" id="WP_289269947.1">
    <property type="nucleotide sequence ID" value="NZ_OX365700.1"/>
</dbReference>
<dbReference type="Pfam" id="PF00483">
    <property type="entry name" value="NTP_transferase"/>
    <property type="match status" value="1"/>
</dbReference>
<dbReference type="GO" id="GO:0009298">
    <property type="term" value="P:GDP-mannose biosynthetic process"/>
    <property type="evidence" value="ECO:0007669"/>
    <property type="project" value="TreeGrafter"/>
</dbReference>
<name>A0AA86T7K3_9BACT</name>
<keyword evidence="3" id="KW-1185">Reference proteome</keyword>
<dbReference type="InterPro" id="IPR051161">
    <property type="entry name" value="Mannose-6P_isomerase_type2"/>
</dbReference>
<dbReference type="GO" id="GO:0004475">
    <property type="term" value="F:mannose-1-phosphate guanylyltransferase (GTP) activity"/>
    <property type="evidence" value="ECO:0007669"/>
    <property type="project" value="TreeGrafter"/>
</dbReference>